<name>A0A8X6F557_TRICU</name>
<dbReference type="InterPro" id="IPR035093">
    <property type="entry name" value="RelE/ParE_toxin_dom_sf"/>
</dbReference>
<keyword evidence="2" id="KW-1185">Reference proteome</keyword>
<dbReference type="EMBL" id="BMAO01020862">
    <property type="protein sequence ID" value="GFQ70407.1"/>
    <property type="molecule type" value="Genomic_DNA"/>
</dbReference>
<protein>
    <submittedName>
        <fullName evidence="1">Uncharacterized protein</fullName>
    </submittedName>
</protein>
<proteinExistence type="predicted"/>
<dbReference type="Proteomes" id="UP000887116">
    <property type="component" value="Unassembled WGS sequence"/>
</dbReference>
<dbReference type="Gene3D" id="3.30.2310.20">
    <property type="entry name" value="RelE-like"/>
    <property type="match status" value="1"/>
</dbReference>
<dbReference type="AlphaFoldDB" id="A0A8X6F557"/>
<organism evidence="1 2">
    <name type="scientific">Trichonephila clavata</name>
    <name type="common">Joro spider</name>
    <name type="synonym">Nephila clavata</name>
    <dbReference type="NCBI Taxonomy" id="2740835"/>
    <lineage>
        <taxon>Eukaryota</taxon>
        <taxon>Metazoa</taxon>
        <taxon>Ecdysozoa</taxon>
        <taxon>Arthropoda</taxon>
        <taxon>Chelicerata</taxon>
        <taxon>Arachnida</taxon>
        <taxon>Araneae</taxon>
        <taxon>Araneomorphae</taxon>
        <taxon>Entelegynae</taxon>
        <taxon>Araneoidea</taxon>
        <taxon>Nephilidae</taxon>
        <taxon>Trichonephila</taxon>
    </lineage>
</organism>
<gene>
    <name evidence="1" type="ORF">TNCT_417601</name>
</gene>
<evidence type="ECO:0000313" key="1">
    <source>
        <dbReference type="EMBL" id="GFQ70407.1"/>
    </source>
</evidence>
<reference evidence="1" key="1">
    <citation type="submission" date="2020-07" db="EMBL/GenBank/DDBJ databases">
        <title>Multicomponent nature underlies the extraordinary mechanical properties of spider dragline silk.</title>
        <authorList>
            <person name="Kono N."/>
            <person name="Nakamura H."/>
            <person name="Mori M."/>
            <person name="Yoshida Y."/>
            <person name="Ohtoshi R."/>
            <person name="Malay A.D."/>
            <person name="Moran D.A.P."/>
            <person name="Tomita M."/>
            <person name="Numata K."/>
            <person name="Arakawa K."/>
        </authorList>
    </citation>
    <scope>NUCLEOTIDE SEQUENCE</scope>
</reference>
<sequence length="69" mass="8034">MNRSNKKYSVTSTNSFEKDMKKAPKWYENRLEAFISALEVDPINASDKKLENLESQFMKRLGIGDLYIT</sequence>
<evidence type="ECO:0000313" key="2">
    <source>
        <dbReference type="Proteomes" id="UP000887116"/>
    </source>
</evidence>
<accession>A0A8X6F557</accession>
<comment type="caution">
    <text evidence="1">The sequence shown here is derived from an EMBL/GenBank/DDBJ whole genome shotgun (WGS) entry which is preliminary data.</text>
</comment>
<dbReference type="SUPFAM" id="SSF143011">
    <property type="entry name" value="RelE-like"/>
    <property type="match status" value="1"/>
</dbReference>